<dbReference type="EMBL" id="UHIO01000001">
    <property type="protein sequence ID" value="SUP44229.1"/>
    <property type="molecule type" value="Genomic_DNA"/>
</dbReference>
<keyword evidence="2" id="KW-1185">Reference proteome</keyword>
<dbReference type="GO" id="GO:0005829">
    <property type="term" value="C:cytosol"/>
    <property type="evidence" value="ECO:0007669"/>
    <property type="project" value="TreeGrafter"/>
</dbReference>
<gene>
    <name evidence="1" type="primary">yaaA</name>
    <name evidence="1" type="ORF">NCTC12020_01566</name>
</gene>
<dbReference type="Proteomes" id="UP000255367">
    <property type="component" value="Unassembled WGS sequence"/>
</dbReference>
<dbReference type="RefSeq" id="WP_172460578.1">
    <property type="nucleotide sequence ID" value="NZ_UHIO01000001.1"/>
</dbReference>
<dbReference type="PANTHER" id="PTHR30283">
    <property type="entry name" value="PEROXIDE STRESS RESPONSE PROTEIN YAAA"/>
    <property type="match status" value="1"/>
</dbReference>
<proteinExistence type="predicted"/>
<reference evidence="1 2" key="1">
    <citation type="submission" date="2018-06" db="EMBL/GenBank/DDBJ databases">
        <authorList>
            <consortium name="Pathogen Informatics"/>
            <person name="Doyle S."/>
        </authorList>
    </citation>
    <scope>NUCLEOTIDE SEQUENCE [LARGE SCALE GENOMIC DNA]</scope>
    <source>
        <strain evidence="1 2">NCTC12020</strain>
    </source>
</reference>
<protein>
    <submittedName>
        <fullName evidence="1">Protein of uncharacterized function (DUF328)</fullName>
    </submittedName>
</protein>
<organism evidence="1 2">
    <name type="scientific">Veillonella criceti</name>
    <dbReference type="NCBI Taxonomy" id="103891"/>
    <lineage>
        <taxon>Bacteria</taxon>
        <taxon>Bacillati</taxon>
        <taxon>Bacillota</taxon>
        <taxon>Negativicutes</taxon>
        <taxon>Veillonellales</taxon>
        <taxon>Veillonellaceae</taxon>
        <taxon>Veillonella</taxon>
    </lineage>
</organism>
<dbReference type="Pfam" id="PF03883">
    <property type="entry name" value="H2O2_YaaD"/>
    <property type="match status" value="1"/>
</dbReference>
<accession>A0A380NLU3</accession>
<evidence type="ECO:0000313" key="1">
    <source>
        <dbReference type="EMBL" id="SUP44229.1"/>
    </source>
</evidence>
<dbReference type="AlphaFoldDB" id="A0A380NLU3"/>
<sequence>MKILLSPSKTKTLQGTPKAALFQAAMTDAIIDHLQTLTVSELGKALKLAEPKTEPLVAFYQNYRNEPSGTAIESYNGLAFKNLAWNQLSETAQAFGARHIYILSALYGLVSPLSPIKEYRLDLVDRIFQKTAPATGLLAGCKSLYELWKKPVTEALVKEDWLLNLASKEYYKLVDHPRMVTVEFLELKQGVWKQLSTSSKQMRGQLAHYMVAQEATSWHELPQQIGEFTRVTELPTSLHEPLLVEYRRHS</sequence>
<dbReference type="InterPro" id="IPR005583">
    <property type="entry name" value="YaaA"/>
</dbReference>
<dbReference type="GO" id="GO:0033194">
    <property type="term" value="P:response to hydroperoxide"/>
    <property type="evidence" value="ECO:0007669"/>
    <property type="project" value="TreeGrafter"/>
</dbReference>
<name>A0A380NLU3_9FIRM</name>
<evidence type="ECO:0000313" key="2">
    <source>
        <dbReference type="Proteomes" id="UP000255367"/>
    </source>
</evidence>
<dbReference type="PANTHER" id="PTHR30283:SF4">
    <property type="entry name" value="PEROXIDE STRESS RESISTANCE PROTEIN YAAA"/>
    <property type="match status" value="1"/>
</dbReference>